<dbReference type="Proteomes" id="UP000000851">
    <property type="component" value="Chromosome"/>
</dbReference>
<protein>
    <submittedName>
        <fullName evidence="3">Short-chain dehydrogenase/reductase SDR</fullName>
    </submittedName>
</protein>
<dbReference type="OrthoDB" id="4773823at2"/>
<dbReference type="GO" id="GO:0016491">
    <property type="term" value="F:oxidoreductase activity"/>
    <property type="evidence" value="ECO:0007669"/>
    <property type="project" value="UniProtKB-KW"/>
</dbReference>
<dbReference type="PROSITE" id="PS00061">
    <property type="entry name" value="ADH_SHORT"/>
    <property type="match status" value="1"/>
</dbReference>
<evidence type="ECO:0000313" key="4">
    <source>
        <dbReference type="Proteomes" id="UP000000851"/>
    </source>
</evidence>
<evidence type="ECO:0000256" key="1">
    <source>
        <dbReference type="ARBA" id="ARBA00006484"/>
    </source>
</evidence>
<dbReference type="InterPro" id="IPR002347">
    <property type="entry name" value="SDR_fam"/>
</dbReference>
<dbReference type="CDD" id="cd05233">
    <property type="entry name" value="SDR_c"/>
    <property type="match status" value="1"/>
</dbReference>
<organism evidence="3 4">
    <name type="scientific">Catenulispora acidiphila (strain DSM 44928 / JCM 14897 / NBRC 102108 / NRRL B-24433 / ID139908)</name>
    <dbReference type="NCBI Taxonomy" id="479433"/>
    <lineage>
        <taxon>Bacteria</taxon>
        <taxon>Bacillati</taxon>
        <taxon>Actinomycetota</taxon>
        <taxon>Actinomycetes</taxon>
        <taxon>Catenulisporales</taxon>
        <taxon>Catenulisporaceae</taxon>
        <taxon>Catenulispora</taxon>
    </lineage>
</organism>
<accession>C7Q6K0</accession>
<comment type="similarity">
    <text evidence="1">Belongs to the short-chain dehydrogenases/reductases (SDR) family.</text>
</comment>
<sequence length="237" mass="24071" precursor="true">MSLNTESVVVVAGAGGGAGGAVVRALTAAGATVIGVDTTMENAERGAAAAVEPGRAVPAAVDLLDLEATKAFAESVRAEHGRVDGVVHLVGGWRGSKSFGETKLEDWDLLHKLLVQTTQHTSLAFHEALDAAGDGRFVLISATAASAPTAGNAAYGAAKAAAEAWTLALADGFKKRGDNAAAVVLVVKALLTDAMKEAKPEGKFPGFTHVDDLAAEIVKLWASPAAEVNGTRVRLAP</sequence>
<dbReference type="InParanoid" id="C7Q6K0"/>
<dbReference type="eggNOG" id="COG4221">
    <property type="taxonomic scope" value="Bacteria"/>
</dbReference>
<gene>
    <name evidence="3" type="ordered locus">Caci_5176</name>
</gene>
<dbReference type="PANTHER" id="PTHR43477">
    <property type="entry name" value="DIHYDROANTICAPSIN 7-DEHYDROGENASE"/>
    <property type="match status" value="1"/>
</dbReference>
<dbReference type="EMBL" id="CP001700">
    <property type="protein sequence ID" value="ACU74035.1"/>
    <property type="molecule type" value="Genomic_DNA"/>
</dbReference>
<dbReference type="KEGG" id="cai:Caci_5176"/>
<name>C7Q6K0_CATAD</name>
<dbReference type="PRINTS" id="PR00081">
    <property type="entry name" value="GDHRDH"/>
</dbReference>
<dbReference type="AlphaFoldDB" id="C7Q6K0"/>
<evidence type="ECO:0000256" key="2">
    <source>
        <dbReference type="ARBA" id="ARBA00023002"/>
    </source>
</evidence>
<dbReference type="Pfam" id="PF00106">
    <property type="entry name" value="adh_short"/>
    <property type="match status" value="1"/>
</dbReference>
<dbReference type="SUPFAM" id="SSF51735">
    <property type="entry name" value="NAD(P)-binding Rossmann-fold domains"/>
    <property type="match status" value="1"/>
</dbReference>
<keyword evidence="4" id="KW-1185">Reference proteome</keyword>
<dbReference type="STRING" id="479433.Caci_5176"/>
<evidence type="ECO:0000313" key="3">
    <source>
        <dbReference type="EMBL" id="ACU74035.1"/>
    </source>
</evidence>
<dbReference type="InterPro" id="IPR051122">
    <property type="entry name" value="SDR_DHRS6-like"/>
</dbReference>
<dbReference type="Gene3D" id="3.40.50.720">
    <property type="entry name" value="NAD(P)-binding Rossmann-like Domain"/>
    <property type="match status" value="1"/>
</dbReference>
<keyword evidence="2" id="KW-0560">Oxidoreductase</keyword>
<dbReference type="HOGENOM" id="CLU_097939_0_0_11"/>
<dbReference type="PANTHER" id="PTHR43477:SF1">
    <property type="entry name" value="DIHYDROANTICAPSIN 7-DEHYDROGENASE"/>
    <property type="match status" value="1"/>
</dbReference>
<proteinExistence type="inferred from homology"/>
<dbReference type="InterPro" id="IPR020904">
    <property type="entry name" value="Sc_DH/Rdtase_CS"/>
</dbReference>
<dbReference type="RefSeq" id="WP_015793764.1">
    <property type="nucleotide sequence ID" value="NC_013131.1"/>
</dbReference>
<reference evidence="3 4" key="1">
    <citation type="journal article" date="2009" name="Stand. Genomic Sci.">
        <title>Complete genome sequence of Catenulispora acidiphila type strain (ID 139908).</title>
        <authorList>
            <person name="Copeland A."/>
            <person name="Lapidus A."/>
            <person name="Glavina Del Rio T."/>
            <person name="Nolan M."/>
            <person name="Lucas S."/>
            <person name="Chen F."/>
            <person name="Tice H."/>
            <person name="Cheng J.F."/>
            <person name="Bruce D."/>
            <person name="Goodwin L."/>
            <person name="Pitluck S."/>
            <person name="Mikhailova N."/>
            <person name="Pati A."/>
            <person name="Ivanova N."/>
            <person name="Mavromatis K."/>
            <person name="Chen A."/>
            <person name="Palaniappan K."/>
            <person name="Chain P."/>
            <person name="Land M."/>
            <person name="Hauser L."/>
            <person name="Chang Y.J."/>
            <person name="Jeffries C.D."/>
            <person name="Chertkov O."/>
            <person name="Brettin T."/>
            <person name="Detter J.C."/>
            <person name="Han C."/>
            <person name="Ali Z."/>
            <person name="Tindall B.J."/>
            <person name="Goker M."/>
            <person name="Bristow J."/>
            <person name="Eisen J.A."/>
            <person name="Markowitz V."/>
            <person name="Hugenholtz P."/>
            <person name="Kyrpides N.C."/>
            <person name="Klenk H.P."/>
        </authorList>
    </citation>
    <scope>NUCLEOTIDE SEQUENCE [LARGE SCALE GENOMIC DNA]</scope>
    <source>
        <strain evidence="4">DSM 44928 / JCM 14897 / NBRC 102108 / NRRL B-24433 / ID139908</strain>
    </source>
</reference>
<dbReference type="InterPro" id="IPR036291">
    <property type="entry name" value="NAD(P)-bd_dom_sf"/>
</dbReference>